<dbReference type="GO" id="GO:0106312">
    <property type="term" value="F:methylenetetrahydrofolate reductase (NADH) activity"/>
    <property type="evidence" value="ECO:0007669"/>
    <property type="project" value="UniProtKB-EC"/>
</dbReference>
<dbReference type="AlphaFoldDB" id="A0A4R1QWP7"/>
<evidence type="ECO:0000256" key="6">
    <source>
        <dbReference type="ARBA" id="ARBA00022827"/>
    </source>
</evidence>
<dbReference type="SUPFAM" id="SSF51730">
    <property type="entry name" value="FAD-linked oxidoreductase"/>
    <property type="match status" value="1"/>
</dbReference>
<sequence length="286" mass="31535">MIIENLFKEKRPVLSFEIFPPKKEAALLSIDETLSTLAKLNPDFISVTFGAGGSGGKNKTVELAKKIKEEYEIEPLVHLTCINHSEEEIRILLKQLEAAQLKNILALRGDFNPEVPPRHDFKYAGELVAFIKKNGDFNVSGACYPETHLEAADPVSDIRNLKKKVDAGVGHLVSQLFFDNQVFYDFVEKVRIAGIDAPVEAGIMPVTNKAQIEKMVTMCGASLPPKLQKILNKYGDNKAALFDAGMAYAIDQIVELLSNGVGGIHIFTMNNPVVARRICDGIKNLI</sequence>
<dbReference type="Proteomes" id="UP000295718">
    <property type="component" value="Unassembled WGS sequence"/>
</dbReference>
<evidence type="ECO:0000256" key="12">
    <source>
        <dbReference type="RuleBase" id="RU003862"/>
    </source>
</evidence>
<dbReference type="InterPro" id="IPR003171">
    <property type="entry name" value="Mehydrof_redctse-like"/>
</dbReference>
<keyword evidence="9" id="KW-0486">Methionine biosynthesis</keyword>
<dbReference type="UniPathway" id="UPA00193"/>
<proteinExistence type="inferred from homology"/>
<comment type="similarity">
    <text evidence="3 12">Belongs to the methylenetetrahydrofolate reductase family.</text>
</comment>
<dbReference type="InterPro" id="IPR029041">
    <property type="entry name" value="FAD-linked_oxidoreductase-like"/>
</dbReference>
<dbReference type="Gene3D" id="3.20.20.220">
    <property type="match status" value="1"/>
</dbReference>
<protein>
    <recommendedName>
        <fullName evidence="12">Methylenetetrahydrofolate reductase</fullName>
        <ecNumber evidence="12">1.5.1.54</ecNumber>
    </recommendedName>
</protein>
<evidence type="ECO:0000256" key="11">
    <source>
        <dbReference type="ARBA" id="ARBA00048628"/>
    </source>
</evidence>
<dbReference type="NCBIfam" id="TIGR00676">
    <property type="entry name" value="fadh2"/>
    <property type="match status" value="1"/>
</dbReference>
<dbReference type="EMBL" id="SLUO01000007">
    <property type="protein sequence ID" value="TCL57953.1"/>
    <property type="molecule type" value="Genomic_DNA"/>
</dbReference>
<keyword evidence="4" id="KW-0028">Amino-acid biosynthesis</keyword>
<keyword evidence="7 12" id="KW-0560">Oxidoreductase</keyword>
<dbReference type="PANTHER" id="PTHR45754">
    <property type="entry name" value="METHYLENETETRAHYDROFOLATE REDUCTASE"/>
    <property type="match status" value="1"/>
</dbReference>
<keyword evidence="8" id="KW-0520">NAD</keyword>
<dbReference type="GO" id="GO:0005829">
    <property type="term" value="C:cytosol"/>
    <property type="evidence" value="ECO:0007669"/>
    <property type="project" value="InterPro"/>
</dbReference>
<comment type="caution">
    <text evidence="13">The sequence shown here is derived from an EMBL/GenBank/DDBJ whole genome shotgun (WGS) entry which is preliminary data.</text>
</comment>
<name>A0A4R1QWP7_9FIRM</name>
<organism evidence="13 14">
    <name type="scientific">Kineothrix alysoides</name>
    <dbReference type="NCBI Taxonomy" id="1469948"/>
    <lineage>
        <taxon>Bacteria</taxon>
        <taxon>Bacillati</taxon>
        <taxon>Bacillota</taxon>
        <taxon>Clostridia</taxon>
        <taxon>Lachnospirales</taxon>
        <taxon>Lachnospiraceae</taxon>
        <taxon>Kineothrix</taxon>
    </lineage>
</organism>
<evidence type="ECO:0000313" key="13">
    <source>
        <dbReference type="EMBL" id="TCL57953.1"/>
    </source>
</evidence>
<evidence type="ECO:0000256" key="7">
    <source>
        <dbReference type="ARBA" id="ARBA00023002"/>
    </source>
</evidence>
<dbReference type="GO" id="GO:0035999">
    <property type="term" value="P:tetrahydrofolate interconversion"/>
    <property type="evidence" value="ECO:0007669"/>
    <property type="project" value="UniProtKB-UniPathway"/>
</dbReference>
<evidence type="ECO:0000256" key="4">
    <source>
        <dbReference type="ARBA" id="ARBA00022605"/>
    </source>
</evidence>
<dbReference type="PANTHER" id="PTHR45754:SF3">
    <property type="entry name" value="METHYLENETETRAHYDROFOLATE REDUCTASE (NADPH)"/>
    <property type="match status" value="1"/>
</dbReference>
<evidence type="ECO:0000256" key="5">
    <source>
        <dbReference type="ARBA" id="ARBA00022630"/>
    </source>
</evidence>
<evidence type="ECO:0000256" key="3">
    <source>
        <dbReference type="ARBA" id="ARBA00006743"/>
    </source>
</evidence>
<keyword evidence="5 12" id="KW-0285">Flavoprotein</keyword>
<accession>A0A4R1QWP7</accession>
<dbReference type="InterPro" id="IPR004620">
    <property type="entry name" value="MTHF_reductase_bac"/>
</dbReference>
<evidence type="ECO:0000256" key="10">
    <source>
        <dbReference type="ARBA" id="ARBA00034478"/>
    </source>
</evidence>
<evidence type="ECO:0000256" key="9">
    <source>
        <dbReference type="ARBA" id="ARBA00023167"/>
    </source>
</evidence>
<evidence type="ECO:0000256" key="2">
    <source>
        <dbReference type="ARBA" id="ARBA00004777"/>
    </source>
</evidence>
<keyword evidence="6 12" id="KW-0274">FAD</keyword>
<dbReference type="STRING" id="1469948.GCA_000732725_02188"/>
<dbReference type="RefSeq" id="WP_031390876.1">
    <property type="nucleotide sequence ID" value="NZ_JPNB01000002.1"/>
</dbReference>
<dbReference type="GO" id="GO:0009086">
    <property type="term" value="P:methionine biosynthetic process"/>
    <property type="evidence" value="ECO:0007669"/>
    <property type="project" value="UniProtKB-KW"/>
</dbReference>
<comment type="cofactor">
    <cofactor evidence="1 12">
        <name>FAD</name>
        <dbReference type="ChEBI" id="CHEBI:57692"/>
    </cofactor>
</comment>
<reference evidence="13 14" key="1">
    <citation type="submission" date="2019-03" db="EMBL/GenBank/DDBJ databases">
        <title>Genomic Encyclopedia of Type Strains, Phase IV (KMG-IV): sequencing the most valuable type-strain genomes for metagenomic binning, comparative biology and taxonomic classification.</title>
        <authorList>
            <person name="Goeker M."/>
        </authorList>
    </citation>
    <scope>NUCLEOTIDE SEQUENCE [LARGE SCALE GENOMIC DNA]</scope>
    <source>
        <strain evidence="13 14">DSM 100556</strain>
    </source>
</reference>
<gene>
    <name evidence="13" type="ORF">EDD76_10767</name>
</gene>
<dbReference type="CDD" id="cd00537">
    <property type="entry name" value="MTHFR"/>
    <property type="match status" value="1"/>
</dbReference>
<dbReference type="EC" id="1.5.1.54" evidence="12"/>
<comment type="pathway">
    <text evidence="2 12">One-carbon metabolism; tetrahydrofolate interconversion.</text>
</comment>
<evidence type="ECO:0000256" key="8">
    <source>
        <dbReference type="ARBA" id="ARBA00023027"/>
    </source>
</evidence>
<comment type="catalytic activity">
    <reaction evidence="11">
        <text>(6S)-5-methyl-5,6,7,8-tetrahydrofolate + NAD(+) = (6R)-5,10-methylene-5,6,7,8-tetrahydrofolate + NADH + H(+)</text>
        <dbReference type="Rhea" id="RHEA:19821"/>
        <dbReference type="ChEBI" id="CHEBI:15378"/>
        <dbReference type="ChEBI" id="CHEBI:15636"/>
        <dbReference type="ChEBI" id="CHEBI:18608"/>
        <dbReference type="ChEBI" id="CHEBI:57540"/>
        <dbReference type="ChEBI" id="CHEBI:57945"/>
        <dbReference type="EC" id="1.5.1.54"/>
    </reaction>
    <physiologicalReaction direction="right-to-left" evidence="11">
        <dbReference type="Rhea" id="RHEA:19823"/>
    </physiologicalReaction>
</comment>
<dbReference type="OrthoDB" id="9812555at2"/>
<evidence type="ECO:0000256" key="1">
    <source>
        <dbReference type="ARBA" id="ARBA00001974"/>
    </source>
</evidence>
<dbReference type="GO" id="GO:0071949">
    <property type="term" value="F:FAD binding"/>
    <property type="evidence" value="ECO:0007669"/>
    <property type="project" value="TreeGrafter"/>
</dbReference>
<comment type="pathway">
    <text evidence="10">Amino-acid biosynthesis; L-methionine biosynthesis via de novo pathway.</text>
</comment>
<dbReference type="Pfam" id="PF02219">
    <property type="entry name" value="MTHFR"/>
    <property type="match status" value="1"/>
</dbReference>
<keyword evidence="14" id="KW-1185">Reference proteome</keyword>
<evidence type="ECO:0000313" key="14">
    <source>
        <dbReference type="Proteomes" id="UP000295718"/>
    </source>
</evidence>